<organism evidence="1 2">
    <name type="scientific">Bacillus phage G</name>
    <dbReference type="NCBI Taxonomy" id="2884420"/>
    <lineage>
        <taxon>Viruses</taxon>
        <taxon>Duplodnaviria</taxon>
        <taxon>Heunggongvirae</taxon>
        <taxon>Uroviricota</taxon>
        <taxon>Caudoviricetes</taxon>
        <taxon>Donellivirus</taxon>
        <taxon>Donellivirus gee</taxon>
    </lineage>
</organism>
<dbReference type="GeneID" id="18563893"/>
<keyword evidence="2" id="KW-1185">Reference proteome</keyword>
<evidence type="ECO:0000313" key="1">
    <source>
        <dbReference type="EMBL" id="AEO93928.1"/>
    </source>
</evidence>
<evidence type="ECO:0000313" key="2">
    <source>
        <dbReference type="Proteomes" id="UP000009273"/>
    </source>
</evidence>
<sequence length="167" mass="19801">MYKKDNRTFNEKLEIGNKKEDELVEILNWCGIPARINNKENVRDIDIELTYDDMFVDCKLVETPFYKSKQYVNIDPDKCLPMNVSHIQAYDKKEKATGKKCWVAFFVNFKDFNVRELIFIPNSQLVYLVNNGLIKAHNDKVSFSREIGRDVYSFLDYVKQLRKINKK</sequence>
<gene>
    <name evidence="1" type="primary">685</name>
    <name evidence="1" type="ORF">G_685</name>
</gene>
<name>G3MB65_9CAUD</name>
<proteinExistence type="predicted"/>
<accession>G3MB65</accession>
<dbReference type="KEGG" id="vg:18563893"/>
<reference evidence="1 2" key="1">
    <citation type="submission" date="2011-09" db="EMBL/GenBank/DDBJ databases">
        <authorList>
            <person name="Pope W.H."/>
            <person name="Pedulla M.L."/>
            <person name="Ford M.E."/>
            <person name="Peebles C.L."/>
            <person name="Hatfull G.H."/>
            <person name="Hendrix R.W."/>
        </authorList>
    </citation>
    <scope>NUCLEOTIDE SEQUENCE [LARGE SCALE GENOMIC DNA]</scope>
    <source>
        <strain evidence="1">G</strain>
    </source>
</reference>
<dbReference type="EMBL" id="JN638751">
    <property type="protein sequence ID" value="AEO93928.1"/>
    <property type="molecule type" value="Genomic_DNA"/>
</dbReference>
<protein>
    <submittedName>
        <fullName evidence="1">Gp685</fullName>
    </submittedName>
</protein>
<dbReference type="RefSeq" id="YP_009015977.1">
    <property type="nucleotide sequence ID" value="NC_023719.1"/>
</dbReference>
<dbReference type="Proteomes" id="UP000009273">
    <property type="component" value="Segment"/>
</dbReference>